<accession>A0ACC0WFA8</accession>
<proteinExistence type="predicted"/>
<organism evidence="1 2">
    <name type="scientific">Peronosclerospora sorghi</name>
    <dbReference type="NCBI Taxonomy" id="230839"/>
    <lineage>
        <taxon>Eukaryota</taxon>
        <taxon>Sar</taxon>
        <taxon>Stramenopiles</taxon>
        <taxon>Oomycota</taxon>
        <taxon>Peronosporomycetes</taxon>
        <taxon>Peronosporales</taxon>
        <taxon>Peronosporaceae</taxon>
        <taxon>Peronosclerospora</taxon>
    </lineage>
</organism>
<name>A0ACC0WFA8_9STRA</name>
<dbReference type="EMBL" id="CM047581">
    <property type="protein sequence ID" value="KAI9916976.1"/>
    <property type="molecule type" value="Genomic_DNA"/>
</dbReference>
<reference evidence="1 2" key="1">
    <citation type="journal article" date="2022" name="bioRxiv">
        <title>The genome of the oomycete Peronosclerospora sorghi, a cosmopolitan pathogen of maize and sorghum, is inflated with dispersed pseudogenes.</title>
        <authorList>
            <person name="Fletcher K."/>
            <person name="Martin F."/>
            <person name="Isakeit T."/>
            <person name="Cavanaugh K."/>
            <person name="Magill C."/>
            <person name="Michelmore R."/>
        </authorList>
    </citation>
    <scope>NUCLEOTIDE SEQUENCE [LARGE SCALE GENOMIC DNA]</scope>
    <source>
        <strain evidence="1">P6</strain>
    </source>
</reference>
<comment type="caution">
    <text evidence="1">The sequence shown here is derived from an EMBL/GenBank/DDBJ whole genome shotgun (WGS) entry which is preliminary data.</text>
</comment>
<keyword evidence="2" id="KW-1185">Reference proteome</keyword>
<dbReference type="Proteomes" id="UP001163321">
    <property type="component" value="Chromosome 2"/>
</dbReference>
<sequence>MNKPPPMDLGLTSRVGADPCIWNLLETAKFKLKPYLEAQKVKELHRKILRETYPSKQRETFNSSVAYDEALNKAIEKLQKKKKLDEAVGSEHFERLPPSFLTSDFQIKRRISEEKAFDKLGDQKQKFRAMKLDPFEMLMNRAWLKKYEELDDWMIDEVLYGSEYFKFYDYAYFMYRYS</sequence>
<gene>
    <name evidence="1" type="ORF">PsorP6_017177</name>
</gene>
<evidence type="ECO:0000313" key="2">
    <source>
        <dbReference type="Proteomes" id="UP001163321"/>
    </source>
</evidence>
<evidence type="ECO:0000313" key="1">
    <source>
        <dbReference type="EMBL" id="KAI9916976.1"/>
    </source>
</evidence>
<protein>
    <submittedName>
        <fullName evidence="1">Uncharacterized protein</fullName>
    </submittedName>
</protein>